<dbReference type="STRING" id="1122252.SAMN05660443_1091"/>
<evidence type="ECO:0000313" key="2">
    <source>
        <dbReference type="Proteomes" id="UP000199058"/>
    </source>
</evidence>
<dbReference type="PANTHER" id="PTHR38774">
    <property type="entry name" value="CYTOPLASMIC PROTEIN-RELATED"/>
    <property type="match status" value="1"/>
</dbReference>
<accession>A0A1I1FRM1</accession>
<sequence>MRRYVAELQRLQRDAAANYLLLQRLWPGQTQEQVVLGLRSAGRDLGSMSLRQLEKSRWTELLELRLDIGNSHPHLYPAVMQIRSYHDVRLTEVIAFQQRQAREGRYAYPNDAMFHPDEKVQVNDFLRELLRFALDKGYSLAVEIDNG</sequence>
<proteinExistence type="predicted"/>
<name>A0A1I1FRM1_9GAMM</name>
<dbReference type="AlphaFoldDB" id="A0A1I1FRM1"/>
<reference evidence="1 2" key="1">
    <citation type="submission" date="2016-10" db="EMBL/GenBank/DDBJ databases">
        <authorList>
            <person name="de Groot N.N."/>
        </authorList>
    </citation>
    <scope>NUCLEOTIDE SEQUENCE [LARGE SCALE GENOMIC DNA]</scope>
    <source>
        <strain evidence="1 2">DSM 18438</strain>
    </source>
</reference>
<dbReference type="Pfam" id="PF06853">
    <property type="entry name" value="DUF1249"/>
    <property type="match status" value="1"/>
</dbReference>
<keyword evidence="2" id="KW-1185">Reference proteome</keyword>
<dbReference type="EMBL" id="FOLH01000002">
    <property type="protein sequence ID" value="SFC00258.1"/>
    <property type="molecule type" value="Genomic_DNA"/>
</dbReference>
<dbReference type="Proteomes" id="UP000199058">
    <property type="component" value="Unassembled WGS sequence"/>
</dbReference>
<organism evidence="1 2">
    <name type="scientific">Marinospirillum celere</name>
    <dbReference type="NCBI Taxonomy" id="1122252"/>
    <lineage>
        <taxon>Bacteria</taxon>
        <taxon>Pseudomonadati</taxon>
        <taxon>Pseudomonadota</taxon>
        <taxon>Gammaproteobacteria</taxon>
        <taxon>Oceanospirillales</taxon>
        <taxon>Oceanospirillaceae</taxon>
        <taxon>Marinospirillum</taxon>
    </lineage>
</organism>
<protein>
    <submittedName>
        <fullName evidence="1">Uncharacterized protein</fullName>
    </submittedName>
</protein>
<dbReference type="InterPro" id="IPR009659">
    <property type="entry name" value="DUF1249"/>
</dbReference>
<dbReference type="PANTHER" id="PTHR38774:SF1">
    <property type="entry name" value="CYTOPLASMIC PROTEIN"/>
    <property type="match status" value="1"/>
</dbReference>
<gene>
    <name evidence="1" type="ORF">SAMN05660443_1091</name>
</gene>
<dbReference type="RefSeq" id="WP_177203479.1">
    <property type="nucleotide sequence ID" value="NZ_FOLH01000002.1"/>
</dbReference>
<evidence type="ECO:0000313" key="1">
    <source>
        <dbReference type="EMBL" id="SFC00258.1"/>
    </source>
</evidence>